<proteinExistence type="predicted"/>
<organism evidence="1 2">
    <name type="scientific">Niallia alba</name>
    <dbReference type="NCBI Taxonomy" id="2729105"/>
    <lineage>
        <taxon>Bacteria</taxon>
        <taxon>Bacillati</taxon>
        <taxon>Bacillota</taxon>
        <taxon>Bacilli</taxon>
        <taxon>Bacillales</taxon>
        <taxon>Bacillaceae</taxon>
        <taxon>Niallia</taxon>
    </lineage>
</organism>
<dbReference type="AlphaFoldDB" id="A0A7Y0K842"/>
<protein>
    <submittedName>
        <fullName evidence="1">Uncharacterized protein</fullName>
    </submittedName>
</protein>
<keyword evidence="2" id="KW-1185">Reference proteome</keyword>
<evidence type="ECO:0000313" key="1">
    <source>
        <dbReference type="EMBL" id="NMO77588.1"/>
    </source>
</evidence>
<accession>A0A7Y0K842</accession>
<dbReference type="Proteomes" id="UP000588491">
    <property type="component" value="Unassembled WGS sequence"/>
</dbReference>
<sequence length="47" mass="5234">MGSRIIHSIIGNKIAKALSIEYKTVFLLGCIAPDAVFHTKKKTYRIS</sequence>
<comment type="caution">
    <text evidence="1">The sequence shown here is derived from an EMBL/GenBank/DDBJ whole genome shotgun (WGS) entry which is preliminary data.</text>
</comment>
<evidence type="ECO:0000313" key="2">
    <source>
        <dbReference type="Proteomes" id="UP000588491"/>
    </source>
</evidence>
<dbReference type="EMBL" id="JABBPK010000001">
    <property type="protein sequence ID" value="NMO77588.1"/>
    <property type="molecule type" value="Genomic_DNA"/>
</dbReference>
<name>A0A7Y0K842_9BACI</name>
<reference evidence="1 2" key="1">
    <citation type="submission" date="2020-04" db="EMBL/GenBank/DDBJ databases">
        <title>Bacillus sp. UniB3 isolated from commercial digestive syrup.</title>
        <authorList>
            <person name="Thorat V."/>
            <person name="Kirdat K."/>
            <person name="Tiwarekar B."/>
            <person name="Yadav A."/>
        </authorList>
    </citation>
    <scope>NUCLEOTIDE SEQUENCE [LARGE SCALE GENOMIC DNA]</scope>
    <source>
        <strain evidence="1 2">UniB3</strain>
    </source>
</reference>
<gene>
    <name evidence="1" type="ORF">HHU08_11335</name>
</gene>
<dbReference type="RefSeq" id="WP_169188489.1">
    <property type="nucleotide sequence ID" value="NZ_JABBPK010000001.1"/>
</dbReference>